<evidence type="ECO:0000256" key="10">
    <source>
        <dbReference type="ARBA" id="ARBA00031145"/>
    </source>
</evidence>
<dbReference type="GO" id="GO:0003919">
    <property type="term" value="F:FMN adenylyltransferase activity"/>
    <property type="evidence" value="ECO:0007669"/>
    <property type="project" value="UniProtKB-EC"/>
</dbReference>
<evidence type="ECO:0000256" key="12">
    <source>
        <dbReference type="ARBA" id="ARBA00049494"/>
    </source>
</evidence>
<evidence type="ECO:0000256" key="9">
    <source>
        <dbReference type="ARBA" id="ARBA00022840"/>
    </source>
</evidence>
<keyword evidence="3" id="KW-0285">Flavoprotein</keyword>
<dbReference type="Pfam" id="PF01507">
    <property type="entry name" value="PAPS_reduct"/>
    <property type="match status" value="1"/>
</dbReference>
<evidence type="ECO:0000256" key="11">
    <source>
        <dbReference type="ARBA" id="ARBA00031871"/>
    </source>
</evidence>
<evidence type="ECO:0000313" key="15">
    <source>
        <dbReference type="Proteomes" id="UP000772434"/>
    </source>
</evidence>
<accession>A0A9P5UGL2</accession>
<sequence length="325" mass="35582">MQQVAKQVYELANSNDPLAPLVKEALDVIDEGLDACGDDHVSISFNGGKDCTVLLHLFAGALGKRRPESECTSPIPAINIAVPSPFPVLEEFIQDSAKDYNLDLFNCTPPQEDTVETIVTPATGKVTHGNDYIGPLPRPRGVGKARGGEGMRQALEMYKAQFPHISGILIGTRRTDPHGGQISFRCPTDQGWPRFDRINPIINWSYADVWTFLRQLQVPYCKLYDEGYTSLGSTYNTFPNPALLIAPSTHWNEESLPSASIISPATALNTVMSNTHATPPDALSEALSPTEYYSPSVPSRPQYQPAYMLKDGHLERAGRGLNISV</sequence>
<dbReference type="CDD" id="cd23948">
    <property type="entry name" value="FAD_synthase"/>
    <property type="match status" value="1"/>
</dbReference>
<keyword evidence="4" id="KW-0288">FMN</keyword>
<organism evidence="14 15">
    <name type="scientific">Rhodocollybia butyracea</name>
    <dbReference type="NCBI Taxonomy" id="206335"/>
    <lineage>
        <taxon>Eukaryota</taxon>
        <taxon>Fungi</taxon>
        <taxon>Dikarya</taxon>
        <taxon>Basidiomycota</taxon>
        <taxon>Agaricomycotina</taxon>
        <taxon>Agaricomycetes</taxon>
        <taxon>Agaricomycetidae</taxon>
        <taxon>Agaricales</taxon>
        <taxon>Marasmiineae</taxon>
        <taxon>Omphalotaceae</taxon>
        <taxon>Rhodocollybia</taxon>
    </lineage>
</organism>
<comment type="caution">
    <text evidence="14">The sequence shown here is derived from an EMBL/GenBank/DDBJ whole genome shotgun (WGS) entry which is preliminary data.</text>
</comment>
<evidence type="ECO:0000256" key="6">
    <source>
        <dbReference type="ARBA" id="ARBA00022695"/>
    </source>
</evidence>
<evidence type="ECO:0000259" key="13">
    <source>
        <dbReference type="Pfam" id="PF01507"/>
    </source>
</evidence>
<dbReference type="PANTHER" id="PTHR23293:SF9">
    <property type="entry name" value="FAD SYNTHASE"/>
    <property type="match status" value="1"/>
</dbReference>
<dbReference type="PANTHER" id="PTHR23293">
    <property type="entry name" value="FAD SYNTHETASE-RELATED FMN ADENYLYLTRANSFERASE"/>
    <property type="match status" value="1"/>
</dbReference>
<dbReference type="InterPro" id="IPR014729">
    <property type="entry name" value="Rossmann-like_a/b/a_fold"/>
</dbReference>
<evidence type="ECO:0000256" key="1">
    <source>
        <dbReference type="ARBA" id="ARBA00004726"/>
    </source>
</evidence>
<dbReference type="OrthoDB" id="270728at2759"/>
<evidence type="ECO:0000256" key="8">
    <source>
        <dbReference type="ARBA" id="ARBA00022827"/>
    </source>
</evidence>
<keyword evidence="8" id="KW-0274">FAD</keyword>
<dbReference type="Proteomes" id="UP000772434">
    <property type="component" value="Unassembled WGS sequence"/>
</dbReference>
<evidence type="ECO:0000256" key="5">
    <source>
        <dbReference type="ARBA" id="ARBA00022679"/>
    </source>
</evidence>
<dbReference type="GO" id="GO:0006747">
    <property type="term" value="P:FAD biosynthetic process"/>
    <property type="evidence" value="ECO:0007669"/>
    <property type="project" value="TreeGrafter"/>
</dbReference>
<evidence type="ECO:0000256" key="4">
    <source>
        <dbReference type="ARBA" id="ARBA00022643"/>
    </source>
</evidence>
<dbReference type="AlphaFoldDB" id="A0A9P5UGL2"/>
<dbReference type="SUPFAM" id="SSF52402">
    <property type="entry name" value="Adenine nucleotide alpha hydrolases-like"/>
    <property type="match status" value="1"/>
</dbReference>
<proteinExistence type="predicted"/>
<reference evidence="14" key="1">
    <citation type="submission" date="2020-11" db="EMBL/GenBank/DDBJ databases">
        <authorList>
            <consortium name="DOE Joint Genome Institute"/>
            <person name="Ahrendt S."/>
            <person name="Riley R."/>
            <person name="Andreopoulos W."/>
            <person name="Labutti K."/>
            <person name="Pangilinan J."/>
            <person name="Ruiz-Duenas F.J."/>
            <person name="Barrasa J.M."/>
            <person name="Sanchez-Garcia M."/>
            <person name="Camarero S."/>
            <person name="Miyauchi S."/>
            <person name="Serrano A."/>
            <person name="Linde D."/>
            <person name="Babiker R."/>
            <person name="Drula E."/>
            <person name="Ayuso-Fernandez I."/>
            <person name="Pacheco R."/>
            <person name="Padilla G."/>
            <person name="Ferreira P."/>
            <person name="Barriuso J."/>
            <person name="Kellner H."/>
            <person name="Castanera R."/>
            <person name="Alfaro M."/>
            <person name="Ramirez L."/>
            <person name="Pisabarro A.G."/>
            <person name="Kuo A."/>
            <person name="Tritt A."/>
            <person name="Lipzen A."/>
            <person name="He G."/>
            <person name="Yan M."/>
            <person name="Ng V."/>
            <person name="Cullen D."/>
            <person name="Martin F."/>
            <person name="Rosso M.-N."/>
            <person name="Henrissat B."/>
            <person name="Hibbett D."/>
            <person name="Martinez A.T."/>
            <person name="Grigoriev I.V."/>
        </authorList>
    </citation>
    <scope>NUCLEOTIDE SEQUENCE</scope>
    <source>
        <strain evidence="14">AH 40177</strain>
    </source>
</reference>
<keyword evidence="5" id="KW-0808">Transferase</keyword>
<comment type="pathway">
    <text evidence="1">Cofactor biosynthesis; FAD biosynthesis; FAD from FMN: step 1/1.</text>
</comment>
<feature type="domain" description="Phosphoadenosine phosphosulphate reductase" evidence="13">
    <location>
        <begin position="41"/>
        <end position="237"/>
    </location>
</feature>
<gene>
    <name evidence="14" type="ORF">BDP27DRAFT_1206739</name>
</gene>
<comment type="catalytic activity">
    <reaction evidence="12">
        <text>FMN + ATP + H(+) = FAD + diphosphate</text>
        <dbReference type="Rhea" id="RHEA:17237"/>
        <dbReference type="ChEBI" id="CHEBI:15378"/>
        <dbReference type="ChEBI" id="CHEBI:30616"/>
        <dbReference type="ChEBI" id="CHEBI:33019"/>
        <dbReference type="ChEBI" id="CHEBI:57692"/>
        <dbReference type="ChEBI" id="CHEBI:58210"/>
        <dbReference type="EC" id="2.7.7.2"/>
    </reaction>
</comment>
<dbReference type="EMBL" id="JADNRY010000001">
    <property type="protein sequence ID" value="KAF9078542.1"/>
    <property type="molecule type" value="Genomic_DNA"/>
</dbReference>
<keyword evidence="6" id="KW-0548">Nucleotidyltransferase</keyword>
<name>A0A9P5UGL2_9AGAR</name>
<evidence type="ECO:0000256" key="3">
    <source>
        <dbReference type="ARBA" id="ARBA00022630"/>
    </source>
</evidence>
<protein>
    <recommendedName>
        <fullName evidence="2">FAD synthase</fullName>
        <ecNumber evidence="2">2.7.7.2</ecNumber>
    </recommendedName>
    <alternativeName>
        <fullName evidence="10">FAD pyrophosphorylase</fullName>
    </alternativeName>
    <alternativeName>
        <fullName evidence="11">FMN adenylyltransferase</fullName>
    </alternativeName>
</protein>
<evidence type="ECO:0000313" key="14">
    <source>
        <dbReference type="EMBL" id="KAF9078542.1"/>
    </source>
</evidence>
<evidence type="ECO:0000256" key="2">
    <source>
        <dbReference type="ARBA" id="ARBA00012393"/>
    </source>
</evidence>
<dbReference type="GO" id="GO:0005524">
    <property type="term" value="F:ATP binding"/>
    <property type="evidence" value="ECO:0007669"/>
    <property type="project" value="UniProtKB-KW"/>
</dbReference>
<keyword evidence="7" id="KW-0547">Nucleotide-binding</keyword>
<dbReference type="EC" id="2.7.7.2" evidence="2"/>
<dbReference type="Gene3D" id="3.40.50.620">
    <property type="entry name" value="HUPs"/>
    <property type="match status" value="1"/>
</dbReference>
<keyword evidence="9" id="KW-0067">ATP-binding</keyword>
<evidence type="ECO:0000256" key="7">
    <source>
        <dbReference type="ARBA" id="ARBA00022741"/>
    </source>
</evidence>
<dbReference type="InterPro" id="IPR002500">
    <property type="entry name" value="PAPS_reduct_dom"/>
</dbReference>
<keyword evidence="15" id="KW-1185">Reference proteome</keyword>